<proteinExistence type="predicted"/>
<evidence type="ECO:0000256" key="1">
    <source>
        <dbReference type="ARBA" id="ARBA00023125"/>
    </source>
</evidence>
<dbReference type="PROSITE" id="PS50977">
    <property type="entry name" value="HTH_TETR_2"/>
    <property type="match status" value="1"/>
</dbReference>
<feature type="DNA-binding region" description="H-T-H motif" evidence="2">
    <location>
        <begin position="81"/>
        <end position="100"/>
    </location>
</feature>
<dbReference type="EMBL" id="BAABAJ010000036">
    <property type="protein sequence ID" value="GAA3943101.1"/>
    <property type="molecule type" value="Genomic_DNA"/>
</dbReference>
<comment type="caution">
    <text evidence="5">The sequence shown here is derived from an EMBL/GenBank/DDBJ whole genome shotgun (WGS) entry which is preliminary data.</text>
</comment>
<keyword evidence="6" id="KW-1185">Reference proteome</keyword>
<evidence type="ECO:0000259" key="4">
    <source>
        <dbReference type="PROSITE" id="PS50977"/>
    </source>
</evidence>
<dbReference type="SUPFAM" id="SSF46689">
    <property type="entry name" value="Homeodomain-like"/>
    <property type="match status" value="1"/>
</dbReference>
<dbReference type="InterPro" id="IPR050109">
    <property type="entry name" value="HTH-type_TetR-like_transc_reg"/>
</dbReference>
<dbReference type="Proteomes" id="UP001501000">
    <property type="component" value="Unassembled WGS sequence"/>
</dbReference>
<keyword evidence="1 2" id="KW-0238">DNA-binding</keyword>
<feature type="region of interest" description="Disordered" evidence="3">
    <location>
        <begin position="1"/>
        <end position="62"/>
    </location>
</feature>
<dbReference type="PANTHER" id="PTHR30055:SF146">
    <property type="entry name" value="HTH-TYPE TRANSCRIPTIONAL DUAL REGULATOR CECR"/>
    <property type="match status" value="1"/>
</dbReference>
<evidence type="ECO:0000256" key="3">
    <source>
        <dbReference type="SAM" id="MobiDB-lite"/>
    </source>
</evidence>
<evidence type="ECO:0000256" key="2">
    <source>
        <dbReference type="PROSITE-ProRule" id="PRU00335"/>
    </source>
</evidence>
<dbReference type="Gene3D" id="1.10.357.10">
    <property type="entry name" value="Tetracycline Repressor, domain 2"/>
    <property type="match status" value="1"/>
</dbReference>
<name>A0ABP7NFS7_9ACTN</name>
<dbReference type="Pfam" id="PF14246">
    <property type="entry name" value="TetR_C_7"/>
    <property type="match status" value="1"/>
</dbReference>
<organism evidence="5 6">
    <name type="scientific">Streptomyces gulbargensis</name>
    <dbReference type="NCBI Taxonomy" id="364901"/>
    <lineage>
        <taxon>Bacteria</taxon>
        <taxon>Bacillati</taxon>
        <taxon>Actinomycetota</taxon>
        <taxon>Actinomycetes</taxon>
        <taxon>Kitasatosporales</taxon>
        <taxon>Streptomycetaceae</taxon>
        <taxon>Streptomyces</taxon>
    </lineage>
</organism>
<dbReference type="InterPro" id="IPR009057">
    <property type="entry name" value="Homeodomain-like_sf"/>
</dbReference>
<dbReference type="PRINTS" id="PR00455">
    <property type="entry name" value="HTHTETR"/>
</dbReference>
<protein>
    <submittedName>
        <fullName evidence="5">TetR/AcrR family transcriptional regulator</fullName>
    </submittedName>
</protein>
<feature type="compositionally biased region" description="Low complexity" evidence="3">
    <location>
        <begin position="1"/>
        <end position="36"/>
    </location>
</feature>
<sequence>MRWYAAPMTAQPAPGAPPTGTDATPAPEAPPTGTDAPPAPEAQASRGGTRPAPSGPRAARKRQAIVRAARDLFLREGFGIGMDAIAAEAGVSKVTVYNHFGSKEALFTAVVAGALDEPLTTGPEGPDLAGLAETADLRTAFTEAGRAWVRAVRADDEARALRSLVATELHRFPELGRAWRAHGPTGHHPAVADALRALADRGRLEIPDLEVAVLQLYSLLVFPQMVFEQYGTELGDELGERLLTDGVEMFLRRYAAPGTA</sequence>
<dbReference type="InterPro" id="IPR039536">
    <property type="entry name" value="TetR_C_Proteobacteria"/>
</dbReference>
<dbReference type="Pfam" id="PF00440">
    <property type="entry name" value="TetR_N"/>
    <property type="match status" value="1"/>
</dbReference>
<evidence type="ECO:0000313" key="5">
    <source>
        <dbReference type="EMBL" id="GAA3943101.1"/>
    </source>
</evidence>
<feature type="domain" description="HTH tetR-type" evidence="4">
    <location>
        <begin position="59"/>
        <end position="118"/>
    </location>
</feature>
<reference evidence="6" key="1">
    <citation type="journal article" date="2019" name="Int. J. Syst. Evol. Microbiol.">
        <title>The Global Catalogue of Microorganisms (GCM) 10K type strain sequencing project: providing services to taxonomists for standard genome sequencing and annotation.</title>
        <authorList>
            <consortium name="The Broad Institute Genomics Platform"/>
            <consortium name="The Broad Institute Genome Sequencing Center for Infectious Disease"/>
            <person name="Wu L."/>
            <person name="Ma J."/>
        </authorList>
    </citation>
    <scope>NUCLEOTIDE SEQUENCE [LARGE SCALE GENOMIC DNA]</scope>
    <source>
        <strain evidence="6">JCM 16956</strain>
    </source>
</reference>
<gene>
    <name evidence="5" type="ORF">GCM10022244_58600</name>
</gene>
<dbReference type="InterPro" id="IPR001647">
    <property type="entry name" value="HTH_TetR"/>
</dbReference>
<evidence type="ECO:0000313" key="6">
    <source>
        <dbReference type="Proteomes" id="UP001501000"/>
    </source>
</evidence>
<accession>A0ABP7NFS7</accession>
<dbReference type="PANTHER" id="PTHR30055">
    <property type="entry name" value="HTH-TYPE TRANSCRIPTIONAL REGULATOR RUTR"/>
    <property type="match status" value="1"/>
</dbReference>